<evidence type="ECO:0000313" key="2">
    <source>
        <dbReference type="Proteomes" id="UP001178507"/>
    </source>
</evidence>
<proteinExistence type="predicted"/>
<sequence length="130" mass="14056">MAILSSSVKATDLCPELCEVAALWSLANSSKPRLITHVCPLCALKAASNAVCGLPFAAGSRGRWPHEERRANLVASFSFELRLADSNQCQPRALTPGESGSLGWQFFRLCRQNLVGNRPVPRALRSSSCT</sequence>
<dbReference type="AlphaFoldDB" id="A0AA36JQ60"/>
<comment type="caution">
    <text evidence="1">The sequence shown here is derived from an EMBL/GenBank/DDBJ whole genome shotgun (WGS) entry which is preliminary data.</text>
</comment>
<accession>A0AA36JQ60</accession>
<name>A0AA36JQ60_9DINO</name>
<evidence type="ECO:0000313" key="1">
    <source>
        <dbReference type="EMBL" id="CAJ1409695.1"/>
    </source>
</evidence>
<gene>
    <name evidence="1" type="ORF">EVOR1521_LOCUS30720</name>
</gene>
<dbReference type="EMBL" id="CAUJNA010003781">
    <property type="protein sequence ID" value="CAJ1409695.1"/>
    <property type="molecule type" value="Genomic_DNA"/>
</dbReference>
<protein>
    <submittedName>
        <fullName evidence="1">Uncharacterized protein</fullName>
    </submittedName>
</protein>
<dbReference type="Proteomes" id="UP001178507">
    <property type="component" value="Unassembled WGS sequence"/>
</dbReference>
<reference evidence="1" key="1">
    <citation type="submission" date="2023-08" db="EMBL/GenBank/DDBJ databases">
        <authorList>
            <person name="Chen Y."/>
            <person name="Shah S."/>
            <person name="Dougan E. K."/>
            <person name="Thang M."/>
            <person name="Chan C."/>
        </authorList>
    </citation>
    <scope>NUCLEOTIDE SEQUENCE</scope>
</reference>
<keyword evidence="2" id="KW-1185">Reference proteome</keyword>
<organism evidence="1 2">
    <name type="scientific">Effrenium voratum</name>
    <dbReference type="NCBI Taxonomy" id="2562239"/>
    <lineage>
        <taxon>Eukaryota</taxon>
        <taxon>Sar</taxon>
        <taxon>Alveolata</taxon>
        <taxon>Dinophyceae</taxon>
        <taxon>Suessiales</taxon>
        <taxon>Symbiodiniaceae</taxon>
        <taxon>Effrenium</taxon>
    </lineage>
</organism>